<dbReference type="Proteomes" id="UP000292957">
    <property type="component" value="Unassembled WGS sequence"/>
</dbReference>
<reference evidence="1" key="1">
    <citation type="submission" date="2019-01" db="EMBL/GenBank/DDBJ databases">
        <title>Draft genome sequences of three monokaryotic isolates of the white-rot basidiomycete fungus Dichomitus squalens.</title>
        <authorList>
            <consortium name="DOE Joint Genome Institute"/>
            <person name="Lopez S.C."/>
            <person name="Andreopoulos B."/>
            <person name="Pangilinan J."/>
            <person name="Lipzen A."/>
            <person name="Riley R."/>
            <person name="Ahrendt S."/>
            <person name="Ng V."/>
            <person name="Barry K."/>
            <person name="Daum C."/>
            <person name="Grigoriev I.V."/>
            <person name="Hilden K.S."/>
            <person name="Makela M.R."/>
            <person name="de Vries R.P."/>
        </authorList>
    </citation>
    <scope>NUCLEOTIDE SEQUENCE [LARGE SCALE GENOMIC DNA]</scope>
    <source>
        <strain evidence="1">OM18370.1</strain>
    </source>
</reference>
<dbReference type="EMBL" id="ML143392">
    <property type="protein sequence ID" value="TBU33225.1"/>
    <property type="molecule type" value="Genomic_DNA"/>
</dbReference>
<dbReference type="AlphaFoldDB" id="A0A4Q9MZI8"/>
<gene>
    <name evidence="1" type="ORF">BD311DRAFT_774850</name>
</gene>
<sequence>MESTINPTSDTSTHPVAPKLPSLMFDARLVLEVSPYLETLCLLGTNWDAAVPEPAEYYIRHLPFKCNGFPCLRELSISGMHTHLFKNISKRRGPLFPALSRLHIMATTSNPVNFGRWFREAPHLSELRLQVTMSTSDGLIPKWMLSLERSLKRDPLSLSSDPSFQMLVLVKQEVAVDISEDDKHPSPAYQQHRARLSRLLRCTSSALVPVILVMNYIPFDIVPEQSGNDWSDVEVLQADWLARVSGPNGSSDFWSDWEEHRKELGDSQLRQISGKMPVVLPNRKAQRRVLLAQLNAQLNRLRREYGLEPIS</sequence>
<proteinExistence type="predicted"/>
<protein>
    <submittedName>
        <fullName evidence="1">Uncharacterized protein</fullName>
    </submittedName>
</protein>
<organism evidence="1">
    <name type="scientific">Dichomitus squalens</name>
    <dbReference type="NCBI Taxonomy" id="114155"/>
    <lineage>
        <taxon>Eukaryota</taxon>
        <taxon>Fungi</taxon>
        <taxon>Dikarya</taxon>
        <taxon>Basidiomycota</taxon>
        <taxon>Agaricomycotina</taxon>
        <taxon>Agaricomycetes</taxon>
        <taxon>Polyporales</taxon>
        <taxon>Polyporaceae</taxon>
        <taxon>Dichomitus</taxon>
    </lineage>
</organism>
<name>A0A4Q9MZI8_9APHY</name>
<dbReference type="OrthoDB" id="10644756at2759"/>
<accession>A0A4Q9MZI8</accession>
<evidence type="ECO:0000313" key="1">
    <source>
        <dbReference type="EMBL" id="TBU33225.1"/>
    </source>
</evidence>